<evidence type="ECO:0000256" key="1">
    <source>
        <dbReference type="ARBA" id="ARBA00001650"/>
    </source>
</evidence>
<dbReference type="GO" id="GO:0005829">
    <property type="term" value="C:cytosol"/>
    <property type="evidence" value="ECO:0007669"/>
    <property type="project" value="TreeGrafter"/>
</dbReference>
<evidence type="ECO:0000256" key="3">
    <source>
        <dbReference type="ARBA" id="ARBA00004496"/>
    </source>
</evidence>
<evidence type="ECO:0000256" key="12">
    <source>
        <dbReference type="PROSITE-ProRule" id="PRU00731"/>
    </source>
</evidence>
<dbReference type="Gene3D" id="3.40.30.10">
    <property type="entry name" value="Glutaredoxin"/>
    <property type="match status" value="1"/>
</dbReference>
<dbReference type="Gene3D" id="3.10.620.30">
    <property type="match status" value="1"/>
</dbReference>
<evidence type="ECO:0000256" key="9">
    <source>
        <dbReference type="ARBA" id="ARBA00022801"/>
    </source>
</evidence>
<evidence type="ECO:0000256" key="7">
    <source>
        <dbReference type="ARBA" id="ARBA00022490"/>
    </source>
</evidence>
<evidence type="ECO:0000256" key="5">
    <source>
        <dbReference type="ARBA" id="ARBA00012158"/>
    </source>
</evidence>
<dbReference type="InterPro" id="IPR006588">
    <property type="entry name" value="Peptide_N_glycanase_PAW_dom"/>
</dbReference>
<dbReference type="Pfam" id="PF04721">
    <property type="entry name" value="PAW"/>
    <property type="match status" value="1"/>
</dbReference>
<feature type="domain" description="PAW" evidence="15">
    <location>
        <begin position="393"/>
        <end position="591"/>
    </location>
</feature>
<dbReference type="SUPFAM" id="SSF54001">
    <property type="entry name" value="Cysteine proteinases"/>
    <property type="match status" value="1"/>
</dbReference>
<dbReference type="PROSITE" id="PS51352">
    <property type="entry name" value="THIOREDOXIN_2"/>
    <property type="match status" value="1"/>
</dbReference>
<evidence type="ECO:0000313" key="17">
    <source>
        <dbReference type="WBParaSite" id="MBELARI_LOCUS3841"/>
    </source>
</evidence>
<dbReference type="Gene3D" id="2.20.25.10">
    <property type="match status" value="1"/>
</dbReference>
<dbReference type="Pfam" id="PF00085">
    <property type="entry name" value="Thioredoxin"/>
    <property type="match status" value="1"/>
</dbReference>
<proteinExistence type="inferred from homology"/>
<evidence type="ECO:0000256" key="2">
    <source>
        <dbReference type="ARBA" id="ARBA00001947"/>
    </source>
</evidence>
<dbReference type="InterPro" id="IPR002931">
    <property type="entry name" value="Transglutaminase-like"/>
</dbReference>
<evidence type="ECO:0000256" key="8">
    <source>
        <dbReference type="ARBA" id="ARBA00022723"/>
    </source>
</evidence>
<dbReference type="CDD" id="cd02947">
    <property type="entry name" value="TRX_family"/>
    <property type="match status" value="1"/>
</dbReference>
<evidence type="ECO:0000256" key="4">
    <source>
        <dbReference type="ARBA" id="ARBA00009390"/>
    </source>
</evidence>
<dbReference type="SUPFAM" id="SSF52833">
    <property type="entry name" value="Thioredoxin-like"/>
    <property type="match status" value="1"/>
</dbReference>
<evidence type="ECO:0000256" key="6">
    <source>
        <dbReference type="ARBA" id="ARBA00018546"/>
    </source>
</evidence>
<dbReference type="InterPro" id="IPR036249">
    <property type="entry name" value="Thioredoxin-like_sf"/>
</dbReference>
<reference evidence="17" key="1">
    <citation type="submission" date="2024-02" db="UniProtKB">
        <authorList>
            <consortium name="WormBaseParasite"/>
        </authorList>
    </citation>
    <scope>IDENTIFICATION</scope>
</reference>
<keyword evidence="9" id="KW-0378">Hydrolase</keyword>
<dbReference type="PROSITE" id="PS51398">
    <property type="entry name" value="PAW"/>
    <property type="match status" value="1"/>
</dbReference>
<comment type="cofactor">
    <cofactor evidence="2">
        <name>Zn(2+)</name>
        <dbReference type="ChEBI" id="CHEBI:29105"/>
    </cofactor>
</comment>
<accession>A0AAF3FD01</accession>
<dbReference type="InterPro" id="IPR050883">
    <property type="entry name" value="PNGase"/>
</dbReference>
<comment type="subcellular location">
    <subcellularLocation>
        <location evidence="3">Cytoplasm</location>
    </subcellularLocation>
</comment>
<name>A0AAF3FD01_9BILA</name>
<dbReference type="PANTHER" id="PTHR12143:SF19">
    <property type="entry name" value="PEPTIDE-N(4)-(N-ACETYL-BETA-GLUCOSAMINYL)ASPARAGINE AMIDASE"/>
    <property type="match status" value="1"/>
</dbReference>
<organism evidence="16 17">
    <name type="scientific">Mesorhabditis belari</name>
    <dbReference type="NCBI Taxonomy" id="2138241"/>
    <lineage>
        <taxon>Eukaryota</taxon>
        <taxon>Metazoa</taxon>
        <taxon>Ecdysozoa</taxon>
        <taxon>Nematoda</taxon>
        <taxon>Chromadorea</taxon>
        <taxon>Rhabditida</taxon>
        <taxon>Rhabditina</taxon>
        <taxon>Rhabditomorpha</taxon>
        <taxon>Rhabditoidea</taxon>
        <taxon>Rhabditidae</taxon>
        <taxon>Mesorhabditinae</taxon>
        <taxon>Mesorhabditis</taxon>
    </lineage>
</organism>
<dbReference type="GO" id="GO:0006516">
    <property type="term" value="P:glycoprotein catabolic process"/>
    <property type="evidence" value="ECO:0007669"/>
    <property type="project" value="InterPro"/>
</dbReference>
<dbReference type="PANTHER" id="PTHR12143">
    <property type="entry name" value="PEPTIDE N-GLYCANASE PNGASE -RELATED"/>
    <property type="match status" value="1"/>
</dbReference>
<keyword evidence="16" id="KW-1185">Reference proteome</keyword>
<keyword evidence="10" id="KW-0862">Zinc</keyword>
<keyword evidence="8" id="KW-0479">Metal-binding</keyword>
<dbReference type="InterPro" id="IPR038765">
    <property type="entry name" value="Papain-like_cys_pep_sf"/>
</dbReference>
<comment type="catalytic activity">
    <reaction evidence="1">
        <text>Hydrolysis of an N(4)-(acetyl-beta-D-glucosaminyl)asparagine residue in which the glucosamine residue may be further glycosylated, to yield a (substituted) N-acetyl-beta-D-glucosaminylamine and a peptide containing an aspartate residue.</text>
        <dbReference type="EC" id="3.5.1.52"/>
    </reaction>
</comment>
<dbReference type="Gene3D" id="2.60.120.1020">
    <property type="entry name" value="Peptide N glycanase, PAW domain"/>
    <property type="match status" value="1"/>
</dbReference>
<evidence type="ECO:0000259" key="14">
    <source>
        <dbReference type="PROSITE" id="PS51352"/>
    </source>
</evidence>
<feature type="compositionally biased region" description="Basic and acidic residues" evidence="13">
    <location>
        <begin position="399"/>
        <end position="410"/>
    </location>
</feature>
<evidence type="ECO:0000259" key="15">
    <source>
        <dbReference type="PROSITE" id="PS51398"/>
    </source>
</evidence>
<dbReference type="WBParaSite" id="MBELARI_LOCUS3841">
    <property type="protein sequence ID" value="MBELARI_LOCUS3841"/>
    <property type="gene ID" value="MBELARI_LOCUS3841"/>
</dbReference>
<feature type="domain" description="Thioredoxin" evidence="14">
    <location>
        <begin position="1"/>
        <end position="107"/>
    </location>
</feature>
<dbReference type="EC" id="3.5.1.52" evidence="5"/>
<evidence type="ECO:0000313" key="16">
    <source>
        <dbReference type="Proteomes" id="UP000887575"/>
    </source>
</evidence>
<dbReference type="InterPro" id="IPR008979">
    <property type="entry name" value="Galactose-bd-like_sf"/>
</dbReference>
<dbReference type="PRINTS" id="PR00421">
    <property type="entry name" value="THIOREDOXIN"/>
</dbReference>
<dbReference type="AlphaFoldDB" id="A0AAF3FD01"/>
<comment type="similarity">
    <text evidence="4 12">Belongs to the transglutaminase-like superfamily. PNGase family.</text>
</comment>
<dbReference type="SUPFAM" id="SSF49785">
    <property type="entry name" value="Galactose-binding domain-like"/>
    <property type="match status" value="1"/>
</dbReference>
<feature type="region of interest" description="Disordered" evidence="13">
    <location>
        <begin position="396"/>
        <end position="418"/>
    </location>
</feature>
<dbReference type="Pfam" id="PF01841">
    <property type="entry name" value="Transglut_core"/>
    <property type="match status" value="1"/>
</dbReference>
<protein>
    <recommendedName>
        <fullName evidence="6">Peptide-N(4)-(N-acetyl-beta-glucosaminyl)asparagine amidase</fullName>
        <ecNumber evidence="5">3.5.1.52</ecNumber>
    </recommendedName>
    <alternativeName>
        <fullName evidence="11">Peptide:N-glycanase</fullName>
    </alternativeName>
</protein>
<dbReference type="InterPro" id="IPR013766">
    <property type="entry name" value="Thioredoxin_domain"/>
</dbReference>
<keyword evidence="7" id="KW-0963">Cytoplasm</keyword>
<dbReference type="GO" id="GO:0005634">
    <property type="term" value="C:nucleus"/>
    <property type="evidence" value="ECO:0007669"/>
    <property type="project" value="TreeGrafter"/>
</dbReference>
<dbReference type="Proteomes" id="UP000887575">
    <property type="component" value="Unassembled WGS sequence"/>
</dbReference>
<evidence type="ECO:0000256" key="11">
    <source>
        <dbReference type="ARBA" id="ARBA00032901"/>
    </source>
</evidence>
<dbReference type="SMART" id="SM00460">
    <property type="entry name" value="TGc"/>
    <property type="match status" value="1"/>
</dbReference>
<dbReference type="SMART" id="SM00613">
    <property type="entry name" value="PAW"/>
    <property type="match status" value="1"/>
</dbReference>
<dbReference type="GO" id="GO:0046872">
    <property type="term" value="F:metal ion binding"/>
    <property type="evidence" value="ECO:0007669"/>
    <property type="project" value="UniProtKB-KW"/>
</dbReference>
<sequence length="591" mass="68050">MPVEIRAFADLQRIIADAGASKLLICDFYADWCGPCRMIAPLFEQLSQQFPDAVFCKINVDNCRDVMTFYRVRAMPTFVFLKNNVEVERMEGANPQRLQQIISTHYTADNPNAATELERNFLRLFESASNKMQIYKDEVNQTLALSLIPNERLRADSMIDEKVNLFHLLKNLTEWFKVEFFSWTDTPKCECGEVTSRNTYKEGTPTAEESSYGADRVEVYTCKCGKDVRFPRYNDPTKLLETRNGRCGEWANCFTLCAAAMGFDVRYIYDVTDHVWCEVWVPELDRWVHVDPCENLIDSPLVYELGWKKSLSYVAAFGFDHAYDVTWRYISDARKTKKRRTAVRETVLQNFLTKLSNRMSKDATQQRKDELSQRRLRELIELLHIAPRTDSKNYGGRISGDERWKKERGEGGSCTTSPKRKQIVIRPNDQEMSKKKFTLSYNVVKDAYLRGETASKGFHSMVFKSKDIQLKKEFDWKKAYLCRKEGKDEGEICWTVDLTGLKAKRAFLKVDGMATFEGGKLTMTVCADDVCMRVPASGELIFDDPPSTMLQIKAHLSGGRGENAFQHTQLFRASLVEATETSQMQIEIDFE</sequence>
<dbReference type="InterPro" id="IPR038680">
    <property type="entry name" value="PAW_sf"/>
</dbReference>
<evidence type="ECO:0000256" key="10">
    <source>
        <dbReference type="ARBA" id="ARBA00022833"/>
    </source>
</evidence>
<dbReference type="GO" id="GO:0000224">
    <property type="term" value="F:peptide-N4-(N-acetyl-beta-glucosaminyl)asparagine amidase activity"/>
    <property type="evidence" value="ECO:0007669"/>
    <property type="project" value="UniProtKB-EC"/>
</dbReference>
<evidence type="ECO:0000256" key="13">
    <source>
        <dbReference type="SAM" id="MobiDB-lite"/>
    </source>
</evidence>